<evidence type="ECO:0000313" key="2">
    <source>
        <dbReference type="EMBL" id="GGB38663.1"/>
    </source>
</evidence>
<sequence length="213" mass="24306">MNNQSNKKQNRLNGNFSLKTGFMFSLKANILLIMLIFTFLVNKAEWQYDGGTSVIMFVTFAELFIILLSALVFIKPNVNNEGKGNEREQSKEWIGALIAFVSLSLFSLIFLGANIPYPSTLIFLTLMTNFMVSLYSVVFHPVALGIYKANVFQEKTTMLDYIFKYIAIFLSGINYYMQRTLLKLPLLINKLIAVVFVLFLLWQGFGVIAIFDK</sequence>
<accession>A0A9W5TWI2</accession>
<proteinExistence type="predicted"/>
<keyword evidence="1" id="KW-1133">Transmembrane helix</keyword>
<dbReference type="AlphaFoldDB" id="A0A9W5TWI2"/>
<evidence type="ECO:0000313" key="3">
    <source>
        <dbReference type="Proteomes" id="UP000621492"/>
    </source>
</evidence>
<organism evidence="2 3">
    <name type="scientific">Lentibacillus populi</name>
    <dbReference type="NCBI Taxonomy" id="1827502"/>
    <lineage>
        <taxon>Bacteria</taxon>
        <taxon>Bacillati</taxon>
        <taxon>Bacillota</taxon>
        <taxon>Bacilli</taxon>
        <taxon>Bacillales</taxon>
        <taxon>Bacillaceae</taxon>
        <taxon>Lentibacillus</taxon>
    </lineage>
</organism>
<dbReference type="Proteomes" id="UP000621492">
    <property type="component" value="Unassembled WGS sequence"/>
</dbReference>
<keyword evidence="3" id="KW-1185">Reference proteome</keyword>
<feature type="transmembrane region" description="Helical" evidence="1">
    <location>
        <begin position="188"/>
        <end position="211"/>
    </location>
</feature>
<keyword evidence="1" id="KW-0812">Transmembrane</keyword>
<reference evidence="2" key="2">
    <citation type="submission" date="2020-09" db="EMBL/GenBank/DDBJ databases">
        <authorList>
            <person name="Sun Q."/>
            <person name="Zhou Y."/>
        </authorList>
    </citation>
    <scope>NUCLEOTIDE SEQUENCE</scope>
    <source>
        <strain evidence="2">CGMCC 1.15454</strain>
    </source>
</reference>
<feature type="transmembrane region" description="Helical" evidence="1">
    <location>
        <begin position="21"/>
        <end position="41"/>
    </location>
</feature>
<feature type="transmembrane region" description="Helical" evidence="1">
    <location>
        <begin position="53"/>
        <end position="74"/>
    </location>
</feature>
<feature type="transmembrane region" description="Helical" evidence="1">
    <location>
        <begin position="94"/>
        <end position="115"/>
    </location>
</feature>
<protein>
    <submittedName>
        <fullName evidence="2">Uncharacterized protein</fullName>
    </submittedName>
</protein>
<gene>
    <name evidence="2" type="ORF">GCM10011409_15210</name>
</gene>
<dbReference type="EMBL" id="BMJD01000008">
    <property type="protein sequence ID" value="GGB38663.1"/>
    <property type="molecule type" value="Genomic_DNA"/>
</dbReference>
<feature type="transmembrane region" description="Helical" evidence="1">
    <location>
        <begin position="121"/>
        <end position="146"/>
    </location>
</feature>
<evidence type="ECO:0000256" key="1">
    <source>
        <dbReference type="SAM" id="Phobius"/>
    </source>
</evidence>
<reference evidence="2" key="1">
    <citation type="journal article" date="2014" name="Int. J. Syst. Evol. Microbiol.">
        <title>Complete genome sequence of Corynebacterium casei LMG S-19264T (=DSM 44701T), isolated from a smear-ripened cheese.</title>
        <authorList>
            <consortium name="US DOE Joint Genome Institute (JGI-PGF)"/>
            <person name="Walter F."/>
            <person name="Albersmeier A."/>
            <person name="Kalinowski J."/>
            <person name="Ruckert C."/>
        </authorList>
    </citation>
    <scope>NUCLEOTIDE SEQUENCE</scope>
    <source>
        <strain evidence="2">CGMCC 1.15454</strain>
    </source>
</reference>
<dbReference type="RefSeq" id="WP_155554797.1">
    <property type="nucleotide sequence ID" value="NZ_BMJD01000008.1"/>
</dbReference>
<feature type="transmembrane region" description="Helical" evidence="1">
    <location>
        <begin position="158"/>
        <end position="176"/>
    </location>
</feature>
<comment type="caution">
    <text evidence="2">The sequence shown here is derived from an EMBL/GenBank/DDBJ whole genome shotgun (WGS) entry which is preliminary data.</text>
</comment>
<name>A0A9W5TWI2_9BACI</name>
<keyword evidence="1" id="KW-0472">Membrane</keyword>